<dbReference type="CDD" id="cd06558">
    <property type="entry name" value="crotonase-like"/>
    <property type="match status" value="1"/>
</dbReference>
<evidence type="ECO:0000313" key="3">
    <source>
        <dbReference type="Proteomes" id="UP000248798"/>
    </source>
</evidence>
<dbReference type="OrthoDB" id="5365311at2"/>
<dbReference type="GO" id="GO:0006635">
    <property type="term" value="P:fatty acid beta-oxidation"/>
    <property type="evidence" value="ECO:0007669"/>
    <property type="project" value="TreeGrafter"/>
</dbReference>
<dbReference type="Gene3D" id="3.90.226.10">
    <property type="entry name" value="2-enoyl-CoA Hydratase, Chain A, domain 1"/>
    <property type="match status" value="1"/>
</dbReference>
<sequence length="241" mass="27579">MAVIEWKKQDMVAIVSMCNAANRMNKIFAQDFNRCLDQVEADAQVKSMILTALDEKNFSQGVDVEWIGEKLAINQRQDVIDFMYEMNNVFKRLLLFPVPVIAAINGHAFGNGAILSCACDFRFMRKDKGFFCFPEVDLGIPFLPGMIALVRRAVPEHMFNHMLLSGQRITAVDLERANVLVKACENQEDMMKETMGFAAGFDKKRGIFRELKKRVHKDVLQIMDEQDPEFIDVLNLFVTEE</sequence>
<evidence type="ECO:0000313" key="4">
    <source>
        <dbReference type="Proteomes" id="UP000293902"/>
    </source>
</evidence>
<dbReference type="EMBL" id="QLNI01000015">
    <property type="protein sequence ID" value="RAM02349.1"/>
    <property type="molecule type" value="Genomic_DNA"/>
</dbReference>
<dbReference type="RefSeq" id="WP_111955721.1">
    <property type="nucleotide sequence ID" value="NZ_CP036313.1"/>
</dbReference>
<organism evidence="2 3">
    <name type="scientific">Desulfobacter hydrogenophilus</name>
    <dbReference type="NCBI Taxonomy" id="2291"/>
    <lineage>
        <taxon>Bacteria</taxon>
        <taxon>Pseudomonadati</taxon>
        <taxon>Thermodesulfobacteriota</taxon>
        <taxon>Desulfobacteria</taxon>
        <taxon>Desulfobacterales</taxon>
        <taxon>Desulfobacteraceae</taxon>
        <taxon>Desulfobacter</taxon>
    </lineage>
</organism>
<dbReference type="Proteomes" id="UP000248798">
    <property type="component" value="Unassembled WGS sequence"/>
</dbReference>
<evidence type="ECO:0000313" key="1">
    <source>
        <dbReference type="EMBL" id="QBH13228.1"/>
    </source>
</evidence>
<proteinExistence type="predicted"/>
<accession>A0A328FDG3</accession>
<dbReference type="PANTHER" id="PTHR11941">
    <property type="entry name" value="ENOYL-COA HYDRATASE-RELATED"/>
    <property type="match status" value="1"/>
</dbReference>
<dbReference type="AlphaFoldDB" id="A0A328FDG3"/>
<reference evidence="1 4" key="2">
    <citation type="submission" date="2019-02" db="EMBL/GenBank/DDBJ databases">
        <title>Complete genome sequence of Desulfobacter hydrogenophilus AcRS1.</title>
        <authorList>
            <person name="Marietou A."/>
            <person name="Lund M.B."/>
            <person name="Marshall I.P.G."/>
            <person name="Schreiber L."/>
            <person name="Jorgensen B."/>
        </authorList>
    </citation>
    <scope>NUCLEOTIDE SEQUENCE [LARGE SCALE GENOMIC DNA]</scope>
    <source>
        <strain evidence="1 4">AcRS1</strain>
    </source>
</reference>
<gene>
    <name evidence="2" type="ORF">DO021_08665</name>
    <name evidence="1" type="ORF">EYB58_10030</name>
</gene>
<dbReference type="EMBL" id="CP036313">
    <property type="protein sequence ID" value="QBH13228.1"/>
    <property type="molecule type" value="Genomic_DNA"/>
</dbReference>
<name>A0A328FDG3_9BACT</name>
<dbReference type="PANTHER" id="PTHR11941:SF75">
    <property type="entry name" value="ENOYL-COA HYDRATASE_ISOMERASE FAMILY PROTEIN"/>
    <property type="match status" value="1"/>
</dbReference>
<dbReference type="SUPFAM" id="SSF52096">
    <property type="entry name" value="ClpP/crotonase"/>
    <property type="match status" value="1"/>
</dbReference>
<dbReference type="InterPro" id="IPR029045">
    <property type="entry name" value="ClpP/crotonase-like_dom_sf"/>
</dbReference>
<reference evidence="2 3" key="1">
    <citation type="submission" date="2018-06" db="EMBL/GenBank/DDBJ databases">
        <title>Complete Genome Sequence of Desulfobacter hydrogenophilus (DSM3380).</title>
        <authorList>
            <person name="Marietou A."/>
            <person name="Schreiber L."/>
            <person name="Marshall I."/>
            <person name="Jorgensen B."/>
        </authorList>
    </citation>
    <scope>NUCLEOTIDE SEQUENCE [LARGE SCALE GENOMIC DNA]</scope>
    <source>
        <strain evidence="2 3">DSM 3380</strain>
    </source>
</reference>
<protein>
    <submittedName>
        <fullName evidence="2">Enoyl-CoA hydratase/isomerase family protein</fullName>
    </submittedName>
</protein>
<dbReference type="Pfam" id="PF00378">
    <property type="entry name" value="ECH_1"/>
    <property type="match status" value="1"/>
</dbReference>
<dbReference type="InterPro" id="IPR001753">
    <property type="entry name" value="Enoyl-CoA_hydra/iso"/>
</dbReference>
<dbReference type="Proteomes" id="UP000293902">
    <property type="component" value="Chromosome"/>
</dbReference>
<evidence type="ECO:0000313" key="2">
    <source>
        <dbReference type="EMBL" id="RAM02349.1"/>
    </source>
</evidence>
<dbReference type="GO" id="GO:0004165">
    <property type="term" value="F:delta(3)-delta(2)-enoyl-CoA isomerase activity"/>
    <property type="evidence" value="ECO:0007669"/>
    <property type="project" value="TreeGrafter"/>
</dbReference>
<keyword evidence="4" id="KW-1185">Reference proteome</keyword>
<keyword evidence="2" id="KW-0413">Isomerase</keyword>